<dbReference type="EMBL" id="CAJOBC010030427">
    <property type="protein sequence ID" value="CAF4087552.1"/>
    <property type="molecule type" value="Genomic_DNA"/>
</dbReference>
<dbReference type="Proteomes" id="UP000663829">
    <property type="component" value="Unassembled WGS sequence"/>
</dbReference>
<keyword evidence="6" id="KW-1185">Reference proteome</keyword>
<dbReference type="PROSITE" id="PS50297">
    <property type="entry name" value="ANK_REP_REGION"/>
    <property type="match status" value="1"/>
</dbReference>
<dbReference type="EMBL" id="CAJNOQ010011846">
    <property type="protein sequence ID" value="CAF1286488.1"/>
    <property type="molecule type" value="Genomic_DNA"/>
</dbReference>
<dbReference type="SMART" id="SM00248">
    <property type="entry name" value="ANK"/>
    <property type="match status" value="5"/>
</dbReference>
<evidence type="ECO:0000256" key="1">
    <source>
        <dbReference type="ARBA" id="ARBA00022737"/>
    </source>
</evidence>
<dbReference type="AlphaFoldDB" id="A0A815CKS3"/>
<proteinExistence type="predicted"/>
<accession>A0A815CKS3</accession>
<keyword evidence="2 3" id="KW-0040">ANK repeat</keyword>
<reference evidence="4" key="1">
    <citation type="submission" date="2021-02" db="EMBL/GenBank/DDBJ databases">
        <authorList>
            <person name="Nowell W R."/>
        </authorList>
    </citation>
    <scope>NUCLEOTIDE SEQUENCE</scope>
</reference>
<dbReference type="PROSITE" id="PS50088">
    <property type="entry name" value="ANK_REPEAT"/>
    <property type="match status" value="1"/>
</dbReference>
<gene>
    <name evidence="4" type="ORF">GPM918_LOCUS27813</name>
    <name evidence="5" type="ORF">SRO942_LOCUS28209</name>
</gene>
<dbReference type="Gene3D" id="1.25.40.20">
    <property type="entry name" value="Ankyrin repeat-containing domain"/>
    <property type="match status" value="2"/>
</dbReference>
<evidence type="ECO:0000256" key="3">
    <source>
        <dbReference type="PROSITE-ProRule" id="PRU00023"/>
    </source>
</evidence>
<dbReference type="SUPFAM" id="SSF48403">
    <property type="entry name" value="Ankyrin repeat"/>
    <property type="match status" value="1"/>
</dbReference>
<dbReference type="Proteomes" id="UP000681722">
    <property type="component" value="Unassembled WGS sequence"/>
</dbReference>
<dbReference type="InterPro" id="IPR002110">
    <property type="entry name" value="Ankyrin_rpt"/>
</dbReference>
<evidence type="ECO:0000313" key="4">
    <source>
        <dbReference type="EMBL" id="CAF1286488.1"/>
    </source>
</evidence>
<organism evidence="4 6">
    <name type="scientific">Didymodactylos carnosus</name>
    <dbReference type="NCBI Taxonomy" id="1234261"/>
    <lineage>
        <taxon>Eukaryota</taxon>
        <taxon>Metazoa</taxon>
        <taxon>Spiralia</taxon>
        <taxon>Gnathifera</taxon>
        <taxon>Rotifera</taxon>
        <taxon>Eurotatoria</taxon>
        <taxon>Bdelloidea</taxon>
        <taxon>Philodinida</taxon>
        <taxon>Philodinidae</taxon>
        <taxon>Didymodactylos</taxon>
    </lineage>
</organism>
<dbReference type="PANTHER" id="PTHR24198">
    <property type="entry name" value="ANKYRIN REPEAT AND PROTEIN KINASE DOMAIN-CONTAINING PROTEIN"/>
    <property type="match status" value="1"/>
</dbReference>
<dbReference type="SMART" id="SM00028">
    <property type="entry name" value="TPR"/>
    <property type="match status" value="2"/>
</dbReference>
<evidence type="ECO:0000313" key="5">
    <source>
        <dbReference type="EMBL" id="CAF4087552.1"/>
    </source>
</evidence>
<dbReference type="SUPFAM" id="SSF48452">
    <property type="entry name" value="TPR-like"/>
    <property type="match status" value="1"/>
</dbReference>
<sequence>MAKRYRTELNSYSAMEDKNNNTLYQNRGEVSDLNEKQKEVESLPKNQLCSYDLESDKLQSRVIVKNEENVFPLTTPAANQSLGLCNDSMILTNIHPTYHNVTSINDHSSQTFRDIKPLFKHETIPLFDTCLPNEDVESTNSYNESLTSKILLVSVDISNVFYYAEHGQFDELHKVLQFHYKQAVQMKNVKGQTLLHIAVIQSFAYVWVRLLLMRGADPCAQDKDGYTSVHYAVEKDDLEMLKALTIRFHPKVKVSSEVEFDKIHENCTKSLTLTENFGMTAIMLACYKGAIKCITYLHEQQLIDNINRTVGYKHPLFKDIFDDTSLHYAVAHNNKHLTEFLVNNCRADVNGGNTKRPSALDIAVFNQNTELKELLVSRDCKLRSPIKRQGEKRKTSDAELLNSGMKHLSIEPLECRTSPTLHKKMLPIDEQKINSLKKTALEQIEIKNYPNALKLRREEHDLLVKYYGHIHADVARSCHDLAFVYHSMDNYQKALINYNKSLYVVAQLSLSPREYPYIPNCYANIGLIHSIQNRFSEAIRNFNVALLIRQTFFPKQTIETERIQQIIQRAQTQIE</sequence>
<comment type="caution">
    <text evidence="4">The sequence shown here is derived from an EMBL/GenBank/DDBJ whole genome shotgun (WGS) entry which is preliminary data.</text>
</comment>
<dbReference type="InterPro" id="IPR011990">
    <property type="entry name" value="TPR-like_helical_dom_sf"/>
</dbReference>
<dbReference type="PANTHER" id="PTHR24198:SF165">
    <property type="entry name" value="ANKYRIN REPEAT-CONTAINING PROTEIN-RELATED"/>
    <property type="match status" value="1"/>
</dbReference>
<name>A0A815CKS3_9BILA</name>
<feature type="repeat" description="ANK" evidence="3">
    <location>
        <begin position="190"/>
        <end position="223"/>
    </location>
</feature>
<dbReference type="InterPro" id="IPR036770">
    <property type="entry name" value="Ankyrin_rpt-contain_sf"/>
</dbReference>
<dbReference type="InterPro" id="IPR019734">
    <property type="entry name" value="TPR_rpt"/>
</dbReference>
<evidence type="ECO:0000256" key="2">
    <source>
        <dbReference type="ARBA" id="ARBA00023043"/>
    </source>
</evidence>
<keyword evidence="1" id="KW-0677">Repeat</keyword>
<evidence type="ECO:0000313" key="6">
    <source>
        <dbReference type="Proteomes" id="UP000663829"/>
    </source>
</evidence>
<protein>
    <submittedName>
        <fullName evidence="4">Uncharacterized protein</fullName>
    </submittedName>
</protein>
<dbReference type="Gene3D" id="1.25.40.10">
    <property type="entry name" value="Tetratricopeptide repeat domain"/>
    <property type="match status" value="1"/>
</dbReference>
<dbReference type="Pfam" id="PF00023">
    <property type="entry name" value="Ank"/>
    <property type="match status" value="1"/>
</dbReference>
<dbReference type="Pfam" id="PF12796">
    <property type="entry name" value="Ank_2"/>
    <property type="match status" value="1"/>
</dbReference>